<comment type="caution">
    <text evidence="2">The sequence shown here is derived from an EMBL/GenBank/DDBJ whole genome shotgun (WGS) entry which is preliminary data.</text>
</comment>
<reference evidence="2" key="1">
    <citation type="journal article" date="2019" name="bioRxiv">
        <title>The Genome of the Zebra Mussel, Dreissena polymorpha: A Resource for Invasive Species Research.</title>
        <authorList>
            <person name="McCartney M.A."/>
            <person name="Auch B."/>
            <person name="Kono T."/>
            <person name="Mallez S."/>
            <person name="Zhang Y."/>
            <person name="Obille A."/>
            <person name="Becker A."/>
            <person name="Abrahante J.E."/>
            <person name="Garbe J."/>
            <person name="Badalamenti J.P."/>
            <person name="Herman A."/>
            <person name="Mangelson H."/>
            <person name="Liachko I."/>
            <person name="Sullivan S."/>
            <person name="Sone E.D."/>
            <person name="Koren S."/>
            <person name="Silverstein K.A.T."/>
            <person name="Beckman K.B."/>
            <person name="Gohl D.M."/>
        </authorList>
    </citation>
    <scope>NUCLEOTIDE SEQUENCE</scope>
    <source>
        <strain evidence="2">Duluth1</strain>
        <tissue evidence="2">Whole animal</tissue>
    </source>
</reference>
<gene>
    <name evidence="2" type="ORF">DPMN_189958</name>
</gene>
<organism evidence="2 3">
    <name type="scientific">Dreissena polymorpha</name>
    <name type="common">Zebra mussel</name>
    <name type="synonym">Mytilus polymorpha</name>
    <dbReference type="NCBI Taxonomy" id="45954"/>
    <lineage>
        <taxon>Eukaryota</taxon>
        <taxon>Metazoa</taxon>
        <taxon>Spiralia</taxon>
        <taxon>Lophotrochozoa</taxon>
        <taxon>Mollusca</taxon>
        <taxon>Bivalvia</taxon>
        <taxon>Autobranchia</taxon>
        <taxon>Heteroconchia</taxon>
        <taxon>Euheterodonta</taxon>
        <taxon>Imparidentia</taxon>
        <taxon>Neoheterodontei</taxon>
        <taxon>Myida</taxon>
        <taxon>Dreissenoidea</taxon>
        <taxon>Dreissenidae</taxon>
        <taxon>Dreissena</taxon>
    </lineage>
</organism>
<evidence type="ECO:0000313" key="2">
    <source>
        <dbReference type="EMBL" id="KAH3755267.1"/>
    </source>
</evidence>
<name>A0A9D4DSW8_DREPO</name>
<accession>A0A9D4DSW8</accession>
<proteinExistence type="predicted"/>
<keyword evidence="3" id="KW-1185">Reference proteome</keyword>
<evidence type="ECO:0000313" key="3">
    <source>
        <dbReference type="Proteomes" id="UP000828390"/>
    </source>
</evidence>
<keyword evidence="1" id="KW-0812">Transmembrane</keyword>
<evidence type="ECO:0000256" key="1">
    <source>
        <dbReference type="SAM" id="Phobius"/>
    </source>
</evidence>
<keyword evidence="1" id="KW-1133">Transmembrane helix</keyword>
<feature type="transmembrane region" description="Helical" evidence="1">
    <location>
        <begin position="26"/>
        <end position="48"/>
    </location>
</feature>
<keyword evidence="1" id="KW-0472">Membrane</keyword>
<dbReference type="Proteomes" id="UP000828390">
    <property type="component" value="Unassembled WGS sequence"/>
</dbReference>
<reference evidence="2" key="2">
    <citation type="submission" date="2020-11" db="EMBL/GenBank/DDBJ databases">
        <authorList>
            <person name="McCartney M.A."/>
            <person name="Auch B."/>
            <person name="Kono T."/>
            <person name="Mallez S."/>
            <person name="Becker A."/>
            <person name="Gohl D.M."/>
            <person name="Silverstein K.A.T."/>
            <person name="Koren S."/>
            <person name="Bechman K.B."/>
            <person name="Herman A."/>
            <person name="Abrahante J.E."/>
            <person name="Garbe J."/>
        </authorList>
    </citation>
    <scope>NUCLEOTIDE SEQUENCE</scope>
    <source>
        <strain evidence="2">Duluth1</strain>
        <tissue evidence="2">Whole animal</tissue>
    </source>
</reference>
<sequence length="87" mass="9326">MSIAGLPTESDIIKIQTKNSIVISPIWGSGLGGVFVLAAIIGLTIVICKKCRRNAATERVPAKPYDVLANRRGMIDTEHYATITTGK</sequence>
<dbReference type="AlphaFoldDB" id="A0A9D4DSW8"/>
<dbReference type="EMBL" id="JAIWYP010000010">
    <property type="protein sequence ID" value="KAH3755267.1"/>
    <property type="molecule type" value="Genomic_DNA"/>
</dbReference>
<protein>
    <submittedName>
        <fullName evidence="2">Uncharacterized protein</fullName>
    </submittedName>
</protein>